<dbReference type="Pfam" id="PF00806">
    <property type="entry name" value="PUF"/>
    <property type="match status" value="7"/>
</dbReference>
<feature type="region of interest" description="Disordered" evidence="3">
    <location>
        <begin position="395"/>
        <end position="521"/>
    </location>
</feature>
<feature type="compositionally biased region" description="Basic and acidic residues" evidence="3">
    <location>
        <begin position="415"/>
        <end position="431"/>
    </location>
</feature>
<feature type="domain" description="PUM-HD" evidence="4">
    <location>
        <begin position="1"/>
        <end position="351"/>
    </location>
</feature>
<name>A0A5J4V631_9EUKA</name>
<feature type="compositionally biased region" description="Polar residues" evidence="3">
    <location>
        <begin position="471"/>
        <end position="485"/>
    </location>
</feature>
<dbReference type="PROSITE" id="PS50302">
    <property type="entry name" value="PUM"/>
    <property type="match status" value="6"/>
</dbReference>
<evidence type="ECO:0000256" key="3">
    <source>
        <dbReference type="SAM" id="MobiDB-lite"/>
    </source>
</evidence>
<proteinExistence type="predicted"/>
<dbReference type="PROSITE" id="PS50303">
    <property type="entry name" value="PUM_HD"/>
    <property type="match status" value="1"/>
</dbReference>
<dbReference type="AlphaFoldDB" id="A0A5J4V631"/>
<organism evidence="5 6">
    <name type="scientific">Streblomastix strix</name>
    <dbReference type="NCBI Taxonomy" id="222440"/>
    <lineage>
        <taxon>Eukaryota</taxon>
        <taxon>Metamonada</taxon>
        <taxon>Preaxostyla</taxon>
        <taxon>Oxymonadida</taxon>
        <taxon>Streblomastigidae</taxon>
        <taxon>Streblomastix</taxon>
    </lineage>
</organism>
<feature type="compositionally biased region" description="Polar residues" evidence="3">
    <location>
        <begin position="432"/>
        <end position="443"/>
    </location>
</feature>
<dbReference type="InterPro" id="IPR011989">
    <property type="entry name" value="ARM-like"/>
</dbReference>
<evidence type="ECO:0000256" key="1">
    <source>
        <dbReference type="ARBA" id="ARBA00022737"/>
    </source>
</evidence>
<dbReference type="InterPro" id="IPR033133">
    <property type="entry name" value="PUM-HD"/>
</dbReference>
<gene>
    <name evidence="5" type="ORF">EZS28_026621</name>
</gene>
<dbReference type="Gene3D" id="1.25.10.10">
    <property type="entry name" value="Leucine-rich Repeat Variant"/>
    <property type="match status" value="1"/>
</dbReference>
<protein>
    <recommendedName>
        <fullName evidence="4">PUM-HD domain-containing protein</fullName>
    </recommendedName>
</protein>
<dbReference type="PANTHER" id="PTHR12537:SF12">
    <property type="entry name" value="MATERNAL PROTEIN PUMILIO"/>
    <property type="match status" value="1"/>
</dbReference>
<evidence type="ECO:0000313" key="6">
    <source>
        <dbReference type="Proteomes" id="UP000324800"/>
    </source>
</evidence>
<feature type="repeat" description="Pumilio" evidence="2">
    <location>
        <begin position="195"/>
        <end position="231"/>
    </location>
</feature>
<feature type="repeat" description="Pumilio" evidence="2">
    <location>
        <begin position="33"/>
        <end position="68"/>
    </location>
</feature>
<dbReference type="InterPro" id="IPR016024">
    <property type="entry name" value="ARM-type_fold"/>
</dbReference>
<feature type="compositionally biased region" description="Basic and acidic residues" evidence="3">
    <location>
        <begin position="445"/>
        <end position="469"/>
    </location>
</feature>
<evidence type="ECO:0000256" key="2">
    <source>
        <dbReference type="PROSITE-ProRule" id="PRU00317"/>
    </source>
</evidence>
<dbReference type="GO" id="GO:0003729">
    <property type="term" value="F:mRNA binding"/>
    <property type="evidence" value="ECO:0007669"/>
    <property type="project" value="TreeGrafter"/>
</dbReference>
<feature type="repeat" description="Pumilio" evidence="2">
    <location>
        <begin position="232"/>
        <end position="271"/>
    </location>
</feature>
<accession>A0A5J4V631</accession>
<dbReference type="InterPro" id="IPR001313">
    <property type="entry name" value="Pumilio_RNA-bd_rpt"/>
</dbReference>
<dbReference type="SUPFAM" id="SSF48371">
    <property type="entry name" value="ARM repeat"/>
    <property type="match status" value="1"/>
</dbReference>
<evidence type="ECO:0000259" key="4">
    <source>
        <dbReference type="PROSITE" id="PS50303"/>
    </source>
</evidence>
<reference evidence="5 6" key="1">
    <citation type="submission" date="2019-03" db="EMBL/GenBank/DDBJ databases">
        <title>Single cell metagenomics reveals metabolic interactions within the superorganism composed of flagellate Streblomastix strix and complex community of Bacteroidetes bacteria on its surface.</title>
        <authorList>
            <person name="Treitli S.C."/>
            <person name="Kolisko M."/>
            <person name="Husnik F."/>
            <person name="Keeling P."/>
            <person name="Hampl V."/>
        </authorList>
    </citation>
    <scope>NUCLEOTIDE SEQUENCE [LARGE SCALE GENOMIC DNA]</scope>
    <source>
        <strain evidence="5">ST1C</strain>
    </source>
</reference>
<dbReference type="SMART" id="SM00025">
    <property type="entry name" value="Pumilio"/>
    <property type="match status" value="7"/>
</dbReference>
<comment type="caution">
    <text evidence="5">The sequence shown here is derived from an EMBL/GenBank/DDBJ whole genome shotgun (WGS) entry which is preliminary data.</text>
</comment>
<feature type="region of interest" description="Disordered" evidence="3">
    <location>
        <begin position="349"/>
        <end position="381"/>
    </location>
</feature>
<sequence length="521" mass="59170">MLRRLFTNAFGNYIVQKLCEVGDQDDVDVLGAAVLSEPIGLAEDTYGCRVVQKCVECVSANIRTQIGQVLFPHTLHCIQSQNANHVLQRCIECCSSDDGTIGREGIMRGGVVRQMFANAAASIERQMTESGQPQNFAIQPYSLQTHPMTACLDTVINMILSADVREIAIHVYGCRVLQRLYERGNIQQKELLTNTIEPLIVELSENQYGNYVIQHIMERGTQEMRSKLVLQQLKGRFFYMATHKFASNVVERCIHYGSAEERASITQEIINGRSSTISNVANTPFSLAALIVDQFGNYVAQTLIDHQPVDFRKQMLEESKSMEHALNNHNQPILRTALFAPLVADALETQQRHGQQSGASDRNKDNEASRPPSFLINQNSEQFVRTRVDKLLRALSSKTDPPTPSPLPPALGGRDWGKEQQDRGEKRDWKNSEQNLGSNQQNNERQGRERFGREREQHNRDDHDERDGQIMRSNEQHGQWRRSGQQGKGNDRDNNYRDTNYRDRNDQGGKVGQRFFDQGQQ</sequence>
<dbReference type="PANTHER" id="PTHR12537">
    <property type="entry name" value="RNA BINDING PROTEIN PUMILIO-RELATED"/>
    <property type="match status" value="1"/>
</dbReference>
<dbReference type="GO" id="GO:0010608">
    <property type="term" value="P:post-transcriptional regulation of gene expression"/>
    <property type="evidence" value="ECO:0007669"/>
    <property type="project" value="TreeGrafter"/>
</dbReference>
<dbReference type="GO" id="GO:0005737">
    <property type="term" value="C:cytoplasm"/>
    <property type="evidence" value="ECO:0007669"/>
    <property type="project" value="TreeGrafter"/>
</dbReference>
<feature type="compositionally biased region" description="Basic and acidic residues" evidence="3">
    <location>
        <begin position="489"/>
        <end position="507"/>
    </location>
</feature>
<dbReference type="EMBL" id="SNRW01009534">
    <property type="protein sequence ID" value="KAA6377852.1"/>
    <property type="molecule type" value="Genomic_DNA"/>
</dbReference>
<feature type="repeat" description="Pumilio" evidence="2">
    <location>
        <begin position="158"/>
        <end position="194"/>
    </location>
</feature>
<dbReference type="Proteomes" id="UP000324800">
    <property type="component" value="Unassembled WGS sequence"/>
</dbReference>
<keyword evidence="1" id="KW-0677">Repeat</keyword>
<evidence type="ECO:0000313" key="5">
    <source>
        <dbReference type="EMBL" id="KAA6377852.1"/>
    </source>
</evidence>
<feature type="compositionally biased region" description="Polar residues" evidence="3">
    <location>
        <begin position="349"/>
        <end position="360"/>
    </location>
</feature>
<feature type="repeat" description="Pumilio" evidence="2">
    <location>
        <begin position="1"/>
        <end position="32"/>
    </location>
</feature>
<feature type="repeat" description="Pumilio" evidence="2">
    <location>
        <begin position="279"/>
        <end position="317"/>
    </location>
</feature>
<dbReference type="OrthoDB" id="668540at2759"/>